<feature type="domain" description="GB1/RHD3-type G" evidence="5">
    <location>
        <begin position="36"/>
        <end position="188"/>
    </location>
</feature>
<dbReference type="Gene3D" id="3.40.50.300">
    <property type="entry name" value="P-loop containing nucleotide triphosphate hydrolases"/>
    <property type="match status" value="1"/>
</dbReference>
<dbReference type="GO" id="GO:0003924">
    <property type="term" value="F:GTPase activity"/>
    <property type="evidence" value="ECO:0007669"/>
    <property type="project" value="InterPro"/>
</dbReference>
<dbReference type="PANTHER" id="PTHR10751">
    <property type="entry name" value="GUANYLATE BINDING PROTEIN"/>
    <property type="match status" value="1"/>
</dbReference>
<keyword evidence="2" id="KW-0342">GTP-binding</keyword>
<keyword evidence="1" id="KW-0547">Nucleotide-binding</keyword>
<evidence type="ECO:0000256" key="2">
    <source>
        <dbReference type="ARBA" id="ARBA00023134"/>
    </source>
</evidence>
<evidence type="ECO:0000256" key="4">
    <source>
        <dbReference type="SAM" id="MobiDB-lite"/>
    </source>
</evidence>
<dbReference type="SUPFAM" id="SSF52540">
    <property type="entry name" value="P-loop containing nucleoside triphosphate hydrolases"/>
    <property type="match status" value="1"/>
</dbReference>
<dbReference type="InterPro" id="IPR030386">
    <property type="entry name" value="G_GB1_RHD3_dom"/>
</dbReference>
<dbReference type="InterPro" id="IPR015894">
    <property type="entry name" value="Guanylate-bd_N"/>
</dbReference>
<dbReference type="Proteomes" id="UP000694521">
    <property type="component" value="Unplaced"/>
</dbReference>
<dbReference type="AlphaFoldDB" id="A0A8B9DNT4"/>
<protein>
    <recommendedName>
        <fullName evidence="5">GB1/RHD3-type G domain-containing protein</fullName>
    </recommendedName>
</protein>
<evidence type="ECO:0000256" key="3">
    <source>
        <dbReference type="PROSITE-ProRule" id="PRU01052"/>
    </source>
</evidence>
<dbReference type="PROSITE" id="PS51715">
    <property type="entry name" value="G_GB1_RHD3"/>
    <property type="match status" value="1"/>
</dbReference>
<keyword evidence="7" id="KW-1185">Reference proteome</keyword>
<evidence type="ECO:0000256" key="1">
    <source>
        <dbReference type="ARBA" id="ARBA00022741"/>
    </source>
</evidence>
<dbReference type="GO" id="GO:0005525">
    <property type="term" value="F:GTP binding"/>
    <property type="evidence" value="ECO:0007669"/>
    <property type="project" value="UniProtKB-KW"/>
</dbReference>
<organism evidence="6 7">
    <name type="scientific">Anser cygnoides</name>
    <name type="common">Swan goose</name>
    <dbReference type="NCBI Taxonomy" id="8845"/>
    <lineage>
        <taxon>Eukaryota</taxon>
        <taxon>Metazoa</taxon>
        <taxon>Chordata</taxon>
        <taxon>Craniata</taxon>
        <taxon>Vertebrata</taxon>
        <taxon>Euteleostomi</taxon>
        <taxon>Archelosauria</taxon>
        <taxon>Archosauria</taxon>
        <taxon>Dinosauria</taxon>
        <taxon>Saurischia</taxon>
        <taxon>Theropoda</taxon>
        <taxon>Coelurosauria</taxon>
        <taxon>Aves</taxon>
        <taxon>Neognathae</taxon>
        <taxon>Galloanserae</taxon>
        <taxon>Anseriformes</taxon>
        <taxon>Anatidae</taxon>
        <taxon>Anserinae</taxon>
        <taxon>Anser</taxon>
    </lineage>
</organism>
<evidence type="ECO:0000313" key="6">
    <source>
        <dbReference type="Ensembl" id="ENSACDP00005009165.1"/>
    </source>
</evidence>
<feature type="compositionally biased region" description="Gly residues" evidence="4">
    <location>
        <begin position="175"/>
        <end position="188"/>
    </location>
</feature>
<proteinExistence type="inferred from homology"/>
<comment type="similarity">
    <text evidence="3">Belongs to the TRAFAC class dynamin-like GTPase superfamily. GB1/RHD3 GTPase family.</text>
</comment>
<dbReference type="InterPro" id="IPR027417">
    <property type="entry name" value="P-loop_NTPase"/>
</dbReference>
<dbReference type="Ensembl" id="ENSACDT00005010963.1">
    <property type="protein sequence ID" value="ENSACDP00005009165.1"/>
    <property type="gene ID" value="ENSACDG00005006649.1"/>
</dbReference>
<reference evidence="6" key="1">
    <citation type="submission" date="2025-08" db="UniProtKB">
        <authorList>
            <consortium name="Ensembl"/>
        </authorList>
    </citation>
    <scope>IDENTIFICATION</scope>
</reference>
<name>A0A8B9DNT4_ANSCY</name>
<evidence type="ECO:0000313" key="7">
    <source>
        <dbReference type="Proteomes" id="UP000694521"/>
    </source>
</evidence>
<reference evidence="6" key="2">
    <citation type="submission" date="2025-09" db="UniProtKB">
        <authorList>
            <consortium name="Ensembl"/>
        </authorList>
    </citation>
    <scope>IDENTIFICATION</scope>
</reference>
<feature type="region of interest" description="Disordered" evidence="4">
    <location>
        <begin position="135"/>
        <end position="188"/>
    </location>
</feature>
<accession>A0A8B9DNT4</accession>
<evidence type="ECO:0000259" key="5">
    <source>
        <dbReference type="PROSITE" id="PS51715"/>
    </source>
</evidence>
<sequence length="188" mass="19527">ARFRCHMRGLLCLVQNGADRVLSPNPAALEVLRGIGQPVVVVAIAGPYRTGKSFLMNRPAQRLTDYALGSIVHALTKGIWMWSGWVRGCVGRNDAWIFTLALLLSSTLVYNSLGTIDQQALQHLGYRGVGAGTAVSAPGSAGEPGGEVRGGHRQQRGAVPGERGDGAEPTSCAAGAGGAAEGRLQGRG</sequence>
<dbReference type="Pfam" id="PF02263">
    <property type="entry name" value="GBP"/>
    <property type="match status" value="2"/>
</dbReference>